<keyword evidence="1" id="KW-0479">Metal-binding</keyword>
<dbReference type="PROSITE" id="PS50865">
    <property type="entry name" value="ZF_MYND_2"/>
    <property type="match status" value="1"/>
</dbReference>
<keyword evidence="3" id="KW-0862">Zinc</keyword>
<dbReference type="GO" id="GO:0005634">
    <property type="term" value="C:nucleus"/>
    <property type="evidence" value="ECO:0007669"/>
    <property type="project" value="TreeGrafter"/>
</dbReference>
<dbReference type="InterPro" id="IPR002893">
    <property type="entry name" value="Znf_MYND"/>
</dbReference>
<evidence type="ECO:0000313" key="8">
    <source>
        <dbReference type="RefSeq" id="XP_032811797.1"/>
    </source>
</evidence>
<dbReference type="Pfam" id="PF01753">
    <property type="entry name" value="zf-MYND"/>
    <property type="match status" value="1"/>
</dbReference>
<keyword evidence="2 4" id="KW-0863">Zinc-finger</keyword>
<dbReference type="PANTHER" id="PTHR12298">
    <property type="entry name" value="PCDC2 PROGRAMMED CELL DEATH PROTEIN 2 -RELATED"/>
    <property type="match status" value="1"/>
</dbReference>
<dbReference type="PANTHER" id="PTHR12298:SF4">
    <property type="entry name" value="PROGRAMMED CELL DEATH PROTEIN 2"/>
    <property type="match status" value="1"/>
</dbReference>
<dbReference type="RefSeq" id="XP_032811797.1">
    <property type="nucleotide sequence ID" value="XM_032955906.1"/>
</dbReference>
<evidence type="ECO:0000313" key="7">
    <source>
        <dbReference type="Proteomes" id="UP001318040"/>
    </source>
</evidence>
<evidence type="ECO:0000256" key="4">
    <source>
        <dbReference type="PROSITE-ProRule" id="PRU00134"/>
    </source>
</evidence>
<evidence type="ECO:0000259" key="6">
    <source>
        <dbReference type="PROSITE" id="PS50865"/>
    </source>
</evidence>
<dbReference type="KEGG" id="pmrn:116943223"/>
<feature type="region of interest" description="Disordered" evidence="5">
    <location>
        <begin position="216"/>
        <end position="255"/>
    </location>
</feature>
<gene>
    <name evidence="8" type="primary">PDCD2</name>
</gene>
<proteinExistence type="predicted"/>
<dbReference type="Gene3D" id="6.10.140.2220">
    <property type="match status" value="1"/>
</dbReference>
<dbReference type="CTD" id="5134"/>
<dbReference type="SUPFAM" id="SSF144232">
    <property type="entry name" value="HIT/MYND zinc finger-like"/>
    <property type="match status" value="1"/>
</dbReference>
<feature type="domain" description="MYND-type" evidence="6">
    <location>
        <begin position="153"/>
        <end position="190"/>
    </location>
</feature>
<evidence type="ECO:0000256" key="1">
    <source>
        <dbReference type="ARBA" id="ARBA00022723"/>
    </source>
</evidence>
<feature type="compositionally biased region" description="Acidic residues" evidence="5">
    <location>
        <begin position="216"/>
        <end position="238"/>
    </location>
</feature>
<evidence type="ECO:0000256" key="5">
    <source>
        <dbReference type="SAM" id="MobiDB-lite"/>
    </source>
</evidence>
<evidence type="ECO:0000256" key="2">
    <source>
        <dbReference type="ARBA" id="ARBA00022771"/>
    </source>
</evidence>
<dbReference type="GO" id="GO:0008270">
    <property type="term" value="F:zinc ion binding"/>
    <property type="evidence" value="ECO:0007669"/>
    <property type="project" value="UniProtKB-KW"/>
</dbReference>
<evidence type="ECO:0000256" key="3">
    <source>
        <dbReference type="ARBA" id="ARBA00022833"/>
    </source>
</evidence>
<dbReference type="InterPro" id="IPR007320">
    <property type="entry name" value="PDCD2_C"/>
</dbReference>
<dbReference type="Pfam" id="PF04194">
    <property type="entry name" value="PDCD2_C"/>
    <property type="match status" value="1"/>
</dbReference>
<name>A0AAJ7T5U6_PETMA</name>
<organism evidence="7 8">
    <name type="scientific">Petromyzon marinus</name>
    <name type="common">Sea lamprey</name>
    <dbReference type="NCBI Taxonomy" id="7757"/>
    <lineage>
        <taxon>Eukaryota</taxon>
        <taxon>Metazoa</taxon>
        <taxon>Chordata</taxon>
        <taxon>Craniata</taxon>
        <taxon>Vertebrata</taxon>
        <taxon>Cyclostomata</taxon>
        <taxon>Hyperoartia</taxon>
        <taxon>Petromyzontiformes</taxon>
        <taxon>Petromyzontidae</taxon>
        <taxon>Petromyzon</taxon>
    </lineage>
</organism>
<sequence length="388" mass="42893">MSATRGAPVELGFATRPPSAWRLRAANFPSKVGGRPAWLGRDPLPGLAEQLACGRCSNTCAFLLQVYAPLPNRDDCFHRSLLLFCCRDPTCYAELHDPRCLRVVRCQLPRRNPFYSFDPPPDDPPSGTTAAAAVAAAAAESEEAGEAWSHRLCRVCGGPGPKACSRCHTAAYCGKRHQAMDWKAGHKHECGHAAEPTQTPPERDHGFLFPELEILTEAEDDDDDDEEVEDEQKEEEAPSDAASQGVLKTATESELDEQQLEAVARRESVDDRAFRLFKEKIARDPKQVLRYSREGQPLWVSSEHVATASDIPACSCGSPRSFEFQVMPQLLSELHVDSLSASIDWGTLVVYTCSRSCTPRDGPHAYVSEFVWKQDFVHSAGGLRQQRQ</sequence>
<dbReference type="Proteomes" id="UP001318040">
    <property type="component" value="Chromosome 17"/>
</dbReference>
<keyword evidence="7" id="KW-1185">Reference proteome</keyword>
<dbReference type="GO" id="GO:0005737">
    <property type="term" value="C:cytoplasm"/>
    <property type="evidence" value="ECO:0007669"/>
    <property type="project" value="InterPro"/>
</dbReference>
<accession>A0AAJ7T5U6</accession>
<reference evidence="8" key="1">
    <citation type="submission" date="2025-08" db="UniProtKB">
        <authorList>
            <consortium name="RefSeq"/>
        </authorList>
    </citation>
    <scope>IDENTIFICATION</scope>
    <source>
        <tissue evidence="8">Sperm</tissue>
    </source>
</reference>
<protein>
    <submittedName>
        <fullName evidence="8">Programmed cell death protein 2</fullName>
    </submittedName>
</protein>
<dbReference type="AlphaFoldDB" id="A0AAJ7T5U6"/>